<protein>
    <submittedName>
        <fullName evidence="1">Uncharacterized protein</fullName>
    </submittedName>
</protein>
<organism evidence="1">
    <name type="scientific">Rhizophora mucronata</name>
    <name type="common">Asiatic mangrove</name>
    <dbReference type="NCBI Taxonomy" id="61149"/>
    <lineage>
        <taxon>Eukaryota</taxon>
        <taxon>Viridiplantae</taxon>
        <taxon>Streptophyta</taxon>
        <taxon>Embryophyta</taxon>
        <taxon>Tracheophyta</taxon>
        <taxon>Spermatophyta</taxon>
        <taxon>Magnoliopsida</taxon>
        <taxon>eudicotyledons</taxon>
        <taxon>Gunneridae</taxon>
        <taxon>Pentapetalae</taxon>
        <taxon>rosids</taxon>
        <taxon>fabids</taxon>
        <taxon>Malpighiales</taxon>
        <taxon>Rhizophoraceae</taxon>
        <taxon>Rhizophora</taxon>
    </lineage>
</organism>
<dbReference type="AlphaFoldDB" id="A0A2P2PB33"/>
<dbReference type="EMBL" id="GGEC01071484">
    <property type="protein sequence ID" value="MBX51968.1"/>
    <property type="molecule type" value="Transcribed_RNA"/>
</dbReference>
<proteinExistence type="predicted"/>
<reference evidence="1" key="1">
    <citation type="submission" date="2018-02" db="EMBL/GenBank/DDBJ databases">
        <title>Rhizophora mucronata_Transcriptome.</title>
        <authorList>
            <person name="Meera S.P."/>
            <person name="Sreeshan A."/>
            <person name="Augustine A."/>
        </authorList>
    </citation>
    <scope>NUCLEOTIDE SEQUENCE</scope>
    <source>
        <tissue evidence="1">Leaf</tissue>
    </source>
</reference>
<accession>A0A2P2PB33</accession>
<evidence type="ECO:0000313" key="1">
    <source>
        <dbReference type="EMBL" id="MBX51968.1"/>
    </source>
</evidence>
<name>A0A2P2PB33_RHIMU</name>
<sequence>MGSFVVFCPCSGSYPLRRVICNAC</sequence>